<dbReference type="EMBL" id="UIHB01000007">
    <property type="protein sequence ID" value="SUZ29891.1"/>
    <property type="molecule type" value="Genomic_DNA"/>
</dbReference>
<name>A0AA46HC52_9XANT</name>
<dbReference type="RefSeq" id="WP_115677984.1">
    <property type="nucleotide sequence ID" value="NZ_LR994544.1"/>
</dbReference>
<dbReference type="InterPro" id="IPR040836">
    <property type="entry name" value="SAVED"/>
</dbReference>
<reference evidence="2 3" key="1">
    <citation type="submission" date="2018-06" db="EMBL/GenBank/DDBJ databases">
        <authorList>
            <person name="Pothier F. J."/>
        </authorList>
    </citation>
    <scope>NUCLEOTIDE SEQUENCE [LARGE SCALE GENOMIC DNA]</scope>
    <source>
        <strain evidence="2 3">CPBF 424</strain>
    </source>
</reference>
<dbReference type="AlphaFoldDB" id="A0AA46HC52"/>
<dbReference type="NCBIfam" id="NF033611">
    <property type="entry name" value="SAVED"/>
    <property type="match status" value="1"/>
</dbReference>
<accession>A0AA46HC52</accession>
<protein>
    <recommendedName>
        <fullName evidence="1">SMODS-associated and fused to various effectors domain-containing protein</fullName>
    </recommendedName>
</protein>
<evidence type="ECO:0000259" key="1">
    <source>
        <dbReference type="Pfam" id="PF18145"/>
    </source>
</evidence>
<gene>
    <name evidence="2" type="ORF">CPBF424_37400</name>
</gene>
<evidence type="ECO:0000313" key="3">
    <source>
        <dbReference type="Proteomes" id="UP000254168"/>
    </source>
</evidence>
<dbReference type="Proteomes" id="UP000254168">
    <property type="component" value="Unassembled WGS sequence"/>
</dbReference>
<evidence type="ECO:0000313" key="2">
    <source>
        <dbReference type="EMBL" id="SUZ29891.1"/>
    </source>
</evidence>
<proteinExistence type="predicted"/>
<keyword evidence="3" id="KW-1185">Reference proteome</keyword>
<feature type="domain" description="SMODS-associated and fused to various effectors" evidence="1">
    <location>
        <begin position="304"/>
        <end position="504"/>
    </location>
</feature>
<dbReference type="Pfam" id="PF18145">
    <property type="entry name" value="SAVED"/>
    <property type="match status" value="1"/>
</dbReference>
<sequence length="507" mass="56739">MTQANTARREGDDFQARQFWLKAGRLLDDESPIVRVGFESGPRSYDDIWVEYERGRGPRTLDGRILLREHIQCKWHQMPGSYGYRQLIDPGFINAETTSLLQRAYAAHISHGSDGDPVKFTLLTNWQPDRSDALRIIMGSRSNSIRVERLFDTKTDNSRTGEIRKEWREHLSLDDAGLRQFAGTLAFGAANDSLDGYRDQLDMLFGLVGLRRIAAHESAFPYDDLVFKWLGQGRLEFDRGSFRHACREEGLLVGKGTPRPIVYGVKSFTHPVDRLEDRCVRVLDFVPDFDERYIRDEADWSKALYPTLKSFLLQTAQEVDRPRLALDAHATLAFAAGSVLNTKIGRIVELEQRSPARQIWSSDDAEFDSSWPQLVAAEIVIDAARPETAVAVAPTHDIANDVKSYVETSLPLVGKLLVYTPSSGAGATSVLNGRHAFELARSLASQIKAQGGSATGQTTHLFIAAPNALTFFIGQHQLLIGPVRLYEFDFDGGRNRSYQPSLTLPIS</sequence>
<organism evidence="2 3">
    <name type="scientific">Xanthomonas euroxanthea</name>
    <dbReference type="NCBI Taxonomy" id="2259622"/>
    <lineage>
        <taxon>Bacteria</taxon>
        <taxon>Pseudomonadati</taxon>
        <taxon>Pseudomonadota</taxon>
        <taxon>Gammaproteobacteria</taxon>
        <taxon>Lysobacterales</taxon>
        <taxon>Lysobacteraceae</taxon>
        <taxon>Xanthomonas</taxon>
    </lineage>
</organism>
<comment type="caution">
    <text evidence="2">The sequence shown here is derived from an EMBL/GenBank/DDBJ whole genome shotgun (WGS) entry which is preliminary data.</text>
</comment>